<dbReference type="PANTHER" id="PTHR31302">
    <property type="entry name" value="TRANSMEMBRANE PROTEIN WITH METALLOPHOSPHOESTERASE DOMAIN-RELATED"/>
    <property type="match status" value="1"/>
</dbReference>
<evidence type="ECO:0000256" key="1">
    <source>
        <dbReference type="SAM" id="Phobius"/>
    </source>
</evidence>
<evidence type="ECO:0000313" key="3">
    <source>
        <dbReference type="EMBL" id="HIU30343.1"/>
    </source>
</evidence>
<reference evidence="3" key="1">
    <citation type="submission" date="2020-10" db="EMBL/GenBank/DDBJ databases">
        <authorList>
            <person name="Gilroy R."/>
        </authorList>
    </citation>
    <scope>NUCLEOTIDE SEQUENCE</scope>
    <source>
        <strain evidence="3">CHK195-4489</strain>
    </source>
</reference>
<protein>
    <submittedName>
        <fullName evidence="3">Metallophosphoesterase</fullName>
    </submittedName>
</protein>
<dbReference type="InterPro" id="IPR004843">
    <property type="entry name" value="Calcineurin-like_PHP"/>
</dbReference>
<comment type="caution">
    <text evidence="3">The sequence shown here is derived from an EMBL/GenBank/DDBJ whole genome shotgun (WGS) entry which is preliminary data.</text>
</comment>
<gene>
    <name evidence="3" type="ORF">IAD50_08630</name>
</gene>
<dbReference type="Proteomes" id="UP000824089">
    <property type="component" value="Unassembled WGS sequence"/>
</dbReference>
<dbReference type="GO" id="GO:0016787">
    <property type="term" value="F:hydrolase activity"/>
    <property type="evidence" value="ECO:0007669"/>
    <property type="project" value="InterPro"/>
</dbReference>
<keyword evidence="1" id="KW-0812">Transmembrane</keyword>
<dbReference type="InterPro" id="IPR029052">
    <property type="entry name" value="Metallo-depent_PP-like"/>
</dbReference>
<dbReference type="EMBL" id="DVMM01000191">
    <property type="protein sequence ID" value="HIU30343.1"/>
    <property type="molecule type" value="Genomic_DNA"/>
</dbReference>
<dbReference type="PANTHER" id="PTHR31302:SF0">
    <property type="entry name" value="TRANSMEMBRANE PROTEIN WITH METALLOPHOSPHOESTERASE DOMAIN"/>
    <property type="match status" value="1"/>
</dbReference>
<dbReference type="Pfam" id="PF00149">
    <property type="entry name" value="Metallophos"/>
    <property type="match status" value="1"/>
</dbReference>
<keyword evidence="1" id="KW-1133">Transmembrane helix</keyword>
<evidence type="ECO:0000259" key="2">
    <source>
        <dbReference type="Pfam" id="PF00149"/>
    </source>
</evidence>
<feature type="domain" description="Calcineurin-like phosphoesterase" evidence="2">
    <location>
        <begin position="87"/>
        <end position="271"/>
    </location>
</feature>
<accession>A0A9D1I8Q6</accession>
<dbReference type="InterPro" id="IPR051158">
    <property type="entry name" value="Metallophosphoesterase_sf"/>
</dbReference>
<feature type="transmembrane region" description="Helical" evidence="1">
    <location>
        <begin position="43"/>
        <end position="62"/>
    </location>
</feature>
<organism evidence="3 4">
    <name type="scientific">Candidatus Egerieisoma faecipullorum</name>
    <dbReference type="NCBI Taxonomy" id="2840963"/>
    <lineage>
        <taxon>Bacteria</taxon>
        <taxon>Bacillati</taxon>
        <taxon>Bacillota</taxon>
        <taxon>Clostridia</taxon>
        <taxon>Eubacteriales</taxon>
        <taxon>Clostridiaceae</taxon>
        <taxon>Clostridiaceae incertae sedis</taxon>
        <taxon>Candidatus Egerieisoma</taxon>
    </lineage>
</organism>
<keyword evidence="1" id="KW-0472">Membrane</keyword>
<proteinExistence type="predicted"/>
<dbReference type="AlphaFoldDB" id="A0A9D1I8Q6"/>
<dbReference type="SUPFAM" id="SSF56300">
    <property type="entry name" value="Metallo-dependent phosphatases"/>
    <property type="match status" value="1"/>
</dbReference>
<dbReference type="Gene3D" id="3.60.21.10">
    <property type="match status" value="1"/>
</dbReference>
<name>A0A9D1I8Q6_9CLOT</name>
<evidence type="ECO:0000313" key="4">
    <source>
        <dbReference type="Proteomes" id="UP000824089"/>
    </source>
</evidence>
<reference evidence="3" key="2">
    <citation type="journal article" date="2021" name="PeerJ">
        <title>Extensive microbial diversity within the chicken gut microbiome revealed by metagenomics and culture.</title>
        <authorList>
            <person name="Gilroy R."/>
            <person name="Ravi A."/>
            <person name="Getino M."/>
            <person name="Pursley I."/>
            <person name="Horton D.L."/>
            <person name="Alikhan N.F."/>
            <person name="Baker D."/>
            <person name="Gharbi K."/>
            <person name="Hall N."/>
            <person name="Watson M."/>
            <person name="Adriaenssens E.M."/>
            <person name="Foster-Nyarko E."/>
            <person name="Jarju S."/>
            <person name="Secka A."/>
            <person name="Antonio M."/>
            <person name="Oren A."/>
            <person name="Chaudhuri R.R."/>
            <person name="La Ragione R."/>
            <person name="Hildebrand F."/>
            <person name="Pallen M.J."/>
        </authorList>
    </citation>
    <scope>NUCLEOTIDE SEQUENCE</scope>
    <source>
        <strain evidence="3">CHK195-4489</strain>
    </source>
</reference>
<sequence>MFAKKSGRSLAERYREHRAKRRVKKEEKNRFKMVPDKKKSYKWLMIPVSFVLLLALIVYTLYDNGRIIVDYVTVTHAQIPASFDGYRILQISDLHGRKFGTENKNLVSLIDSLEYDMILLTGDYMTDADSGDYWDIVDLLTDIEKRDVPILYILGEADYVPENVDQLGENWNMCIEPREKTKLMEQLEDLGAKFVYPIQMIEKNGEAIYFTGIDYKEEQFDALNFDVDKHFSICVTHKPIDYDVNARLKEVNAQRLTEVDYDLSISGHTHGGQVRLPLLGAVYIKGKGLFPQEEDSAGLHSDGQGRYNYISTGLGASGFPGFRFCNPPSVSVITLKRK</sequence>